<evidence type="ECO:0000313" key="3">
    <source>
        <dbReference type="Proteomes" id="UP000499080"/>
    </source>
</evidence>
<dbReference type="EMBL" id="BGPR01000270">
    <property type="protein sequence ID" value="GBM09488.1"/>
    <property type="molecule type" value="Genomic_DNA"/>
</dbReference>
<feature type="signal peptide" evidence="1">
    <location>
        <begin position="1"/>
        <end position="21"/>
    </location>
</feature>
<name>A0A4Y2D0I7_ARAVE</name>
<keyword evidence="3" id="KW-1185">Reference proteome</keyword>
<organism evidence="2 3">
    <name type="scientific">Araneus ventricosus</name>
    <name type="common">Orbweaver spider</name>
    <name type="synonym">Epeira ventricosa</name>
    <dbReference type="NCBI Taxonomy" id="182803"/>
    <lineage>
        <taxon>Eukaryota</taxon>
        <taxon>Metazoa</taxon>
        <taxon>Ecdysozoa</taxon>
        <taxon>Arthropoda</taxon>
        <taxon>Chelicerata</taxon>
        <taxon>Arachnida</taxon>
        <taxon>Araneae</taxon>
        <taxon>Araneomorphae</taxon>
        <taxon>Entelegynae</taxon>
        <taxon>Araneoidea</taxon>
        <taxon>Araneidae</taxon>
        <taxon>Araneus</taxon>
    </lineage>
</organism>
<comment type="caution">
    <text evidence="2">The sequence shown here is derived from an EMBL/GenBank/DDBJ whole genome shotgun (WGS) entry which is preliminary data.</text>
</comment>
<accession>A0A4Y2D0I7</accession>
<feature type="chain" id="PRO_5021194479" description="Secreted protein" evidence="1">
    <location>
        <begin position="22"/>
        <end position="109"/>
    </location>
</feature>
<evidence type="ECO:0000313" key="2">
    <source>
        <dbReference type="EMBL" id="GBM09488.1"/>
    </source>
</evidence>
<keyword evidence="1" id="KW-0732">Signal</keyword>
<evidence type="ECO:0000256" key="1">
    <source>
        <dbReference type="SAM" id="SignalP"/>
    </source>
</evidence>
<proteinExistence type="predicted"/>
<sequence>MSTERACLFAASFEVITLCNCAFCASFIQRCECGLRASFCRILLCFHRCTSSELENHCPSSKFFIREKNHKPPSAASSCAFNAALLRNSRTVAPQANSSYEKTSFCGLP</sequence>
<reference evidence="2 3" key="1">
    <citation type="journal article" date="2019" name="Sci. Rep.">
        <title>Orb-weaving spider Araneus ventricosus genome elucidates the spidroin gene catalogue.</title>
        <authorList>
            <person name="Kono N."/>
            <person name="Nakamura H."/>
            <person name="Ohtoshi R."/>
            <person name="Moran D.A.P."/>
            <person name="Shinohara A."/>
            <person name="Yoshida Y."/>
            <person name="Fujiwara M."/>
            <person name="Mori M."/>
            <person name="Tomita M."/>
            <person name="Arakawa K."/>
        </authorList>
    </citation>
    <scope>NUCLEOTIDE SEQUENCE [LARGE SCALE GENOMIC DNA]</scope>
</reference>
<evidence type="ECO:0008006" key="4">
    <source>
        <dbReference type="Google" id="ProtNLM"/>
    </source>
</evidence>
<dbReference type="AlphaFoldDB" id="A0A4Y2D0I7"/>
<gene>
    <name evidence="2" type="ORF">AVEN_141403_1</name>
</gene>
<dbReference type="Proteomes" id="UP000499080">
    <property type="component" value="Unassembled WGS sequence"/>
</dbReference>
<protein>
    <recommendedName>
        <fullName evidence="4">Secreted protein</fullName>
    </recommendedName>
</protein>